<protein>
    <submittedName>
        <fullName evidence="1">Predicted protein</fullName>
    </submittedName>
</protein>
<dbReference type="STRING" id="5762.D2V8R7"/>
<reference evidence="1 2" key="1">
    <citation type="journal article" date="2010" name="Cell">
        <title>The genome of Naegleria gruberi illuminates early eukaryotic versatility.</title>
        <authorList>
            <person name="Fritz-Laylin L.K."/>
            <person name="Prochnik S.E."/>
            <person name="Ginger M.L."/>
            <person name="Dacks J.B."/>
            <person name="Carpenter M.L."/>
            <person name="Field M.C."/>
            <person name="Kuo A."/>
            <person name="Paredez A."/>
            <person name="Chapman J."/>
            <person name="Pham J."/>
            <person name="Shu S."/>
            <person name="Neupane R."/>
            <person name="Cipriano M."/>
            <person name="Mancuso J."/>
            <person name="Tu H."/>
            <person name="Salamov A."/>
            <person name="Lindquist E."/>
            <person name="Shapiro H."/>
            <person name="Lucas S."/>
            <person name="Grigoriev I.V."/>
            <person name="Cande W.Z."/>
            <person name="Fulton C."/>
            <person name="Rokhsar D.S."/>
            <person name="Dawson S.C."/>
        </authorList>
    </citation>
    <scope>NUCLEOTIDE SEQUENCE [LARGE SCALE GENOMIC DNA]</scope>
    <source>
        <strain evidence="1 2">NEG-M</strain>
    </source>
</reference>
<dbReference type="OrthoDB" id="20872at2759"/>
<proteinExistence type="predicted"/>
<dbReference type="Gene3D" id="1.25.40.20">
    <property type="entry name" value="Ankyrin repeat-containing domain"/>
    <property type="match status" value="1"/>
</dbReference>
<organism evidence="2">
    <name type="scientific">Naegleria gruberi</name>
    <name type="common">Amoeba</name>
    <dbReference type="NCBI Taxonomy" id="5762"/>
    <lineage>
        <taxon>Eukaryota</taxon>
        <taxon>Discoba</taxon>
        <taxon>Heterolobosea</taxon>
        <taxon>Tetramitia</taxon>
        <taxon>Eutetramitia</taxon>
        <taxon>Vahlkampfiidae</taxon>
        <taxon>Naegleria</taxon>
    </lineage>
</organism>
<dbReference type="GeneID" id="8860231"/>
<name>D2V8R7_NAEGR</name>
<dbReference type="PANTHER" id="PTHR24121">
    <property type="entry name" value="NO MECHANORECEPTOR POTENTIAL C, ISOFORM D-RELATED"/>
    <property type="match status" value="1"/>
</dbReference>
<evidence type="ECO:0000313" key="1">
    <source>
        <dbReference type="EMBL" id="EFC46850.1"/>
    </source>
</evidence>
<dbReference type="SUPFAM" id="SSF48403">
    <property type="entry name" value="Ankyrin repeat"/>
    <property type="match status" value="1"/>
</dbReference>
<dbReference type="SMART" id="SM00248">
    <property type="entry name" value="ANK"/>
    <property type="match status" value="4"/>
</dbReference>
<dbReference type="VEuPathDB" id="AmoebaDB:NAEGRDRAFT_47574"/>
<dbReference type="EMBL" id="GG738857">
    <property type="protein sequence ID" value="EFC46850.1"/>
    <property type="molecule type" value="Genomic_DNA"/>
</dbReference>
<dbReference type="PANTHER" id="PTHR24121:SF23">
    <property type="entry name" value="NO MECHANORECEPTOR POTENTIAL C, ISOFORM H"/>
    <property type="match status" value="1"/>
</dbReference>
<dbReference type="InParanoid" id="D2V8R7"/>
<sequence>MVQKMSLEQFNELIECISNNQCEEVKRISSSNRNLMSVRTKDGSTPLIHACKCKTHLEIVQCLFHAGSQLLTKDNRKKTPFLAACESGNLEIAKFLYRNCNQKQRMRYVVDDCKEDPLTKSVKSGKVQLLKWLLQTQQRNVNKLRAIYVAVELGNVEMFKMLFKTAIYGLNCDDLMHHCVENPKVEIIKALYSKCQFLGAIDFKDLENRVKSNEVKEEFKKCYQQKRKEQTWKDVKPAFLIREKGKEPNANPILRGHPLVQLCGDTFNLVCSFIIEKPSTALYFSNEYYYMSTFLEDRKKWEQPILEHYEEDYSDDFYYDYDYDKYYNCND</sequence>
<dbReference type="Proteomes" id="UP000006671">
    <property type="component" value="Unassembled WGS sequence"/>
</dbReference>
<dbReference type="KEGG" id="ngr:NAEGRDRAFT_47574"/>
<evidence type="ECO:0000313" key="2">
    <source>
        <dbReference type="Proteomes" id="UP000006671"/>
    </source>
</evidence>
<gene>
    <name evidence="1" type="ORF">NAEGRDRAFT_47574</name>
</gene>
<dbReference type="InterPro" id="IPR002110">
    <property type="entry name" value="Ankyrin_rpt"/>
</dbReference>
<dbReference type="Pfam" id="PF12796">
    <property type="entry name" value="Ank_2"/>
    <property type="match status" value="1"/>
</dbReference>
<dbReference type="AlphaFoldDB" id="D2V8R7"/>
<dbReference type="RefSeq" id="XP_002679594.1">
    <property type="nucleotide sequence ID" value="XM_002679548.1"/>
</dbReference>
<dbReference type="InterPro" id="IPR036770">
    <property type="entry name" value="Ankyrin_rpt-contain_sf"/>
</dbReference>
<accession>D2V8R7</accession>
<keyword evidence="2" id="KW-1185">Reference proteome</keyword>